<dbReference type="InterPro" id="IPR010992">
    <property type="entry name" value="IHF-like_DNA-bd_dom_sf"/>
</dbReference>
<name>A0A0G4B3V1_9BACT</name>
<comment type="similarity">
    <text evidence="3">Belongs to the bacterial histone-like protein family.</text>
</comment>
<dbReference type="GO" id="GO:0030261">
    <property type="term" value="P:chromosome condensation"/>
    <property type="evidence" value="ECO:0007669"/>
    <property type="project" value="UniProtKB-KW"/>
</dbReference>
<evidence type="ECO:0000256" key="3">
    <source>
        <dbReference type="RuleBase" id="RU003939"/>
    </source>
</evidence>
<accession>A0A0G4B3V1</accession>
<dbReference type="STRING" id="1618337.UT28_C0001G0752"/>
<dbReference type="PANTHER" id="PTHR33175:SF3">
    <property type="entry name" value="DNA-BINDING PROTEIN HU-BETA"/>
    <property type="match status" value="1"/>
</dbReference>
<dbReference type="Pfam" id="PF00216">
    <property type="entry name" value="Bac_DNA_binding"/>
    <property type="match status" value="1"/>
</dbReference>
<keyword evidence="1" id="KW-0226">DNA condensation</keyword>
<evidence type="ECO:0000256" key="2">
    <source>
        <dbReference type="ARBA" id="ARBA00023125"/>
    </source>
</evidence>
<dbReference type="KEGG" id="bbgw:UT28_C0001G0752"/>
<dbReference type="EMBL" id="CP011213">
    <property type="protein sequence ID" value="AKM82534.1"/>
    <property type="molecule type" value="Genomic_DNA"/>
</dbReference>
<dbReference type="SUPFAM" id="SSF47729">
    <property type="entry name" value="IHF-like DNA-binding proteins"/>
    <property type="match status" value="1"/>
</dbReference>
<sequence length="91" mass="10030">MTKDELIAKVSEKSNTSISEATAIIDAFTTQIKDQLSKGEKVTISGFGAFMLSKRGPKTFVNPKNGKSIDLPERNLPHFKAGPTFKKFLQK</sequence>
<dbReference type="GO" id="GO:0030527">
    <property type="term" value="F:structural constituent of chromatin"/>
    <property type="evidence" value="ECO:0007669"/>
    <property type="project" value="InterPro"/>
</dbReference>
<dbReference type="CDD" id="cd13831">
    <property type="entry name" value="HU"/>
    <property type="match status" value="1"/>
</dbReference>
<reference evidence="4 5" key="1">
    <citation type="journal article" date="2015" name="Nature">
        <title>rRNA introns, odd ribosomes, and small enigmatic genomes across a large radiation of phyla.</title>
        <authorList>
            <person name="Brown C.T."/>
            <person name="Hug L.A."/>
            <person name="Thomas B.C."/>
            <person name="Sharon I."/>
            <person name="Castelle C.J."/>
            <person name="Singh A."/>
            <person name="Wilkins M.J."/>
            <person name="Williams K.H."/>
            <person name="Banfield J.F."/>
        </authorList>
    </citation>
    <scope>NUCLEOTIDE SEQUENCE [LARGE SCALE GENOMIC DNA]</scope>
</reference>
<evidence type="ECO:0000313" key="5">
    <source>
        <dbReference type="Proteomes" id="UP000035648"/>
    </source>
</evidence>
<evidence type="ECO:0000256" key="1">
    <source>
        <dbReference type="ARBA" id="ARBA00023067"/>
    </source>
</evidence>
<dbReference type="GO" id="GO:0005829">
    <property type="term" value="C:cytosol"/>
    <property type="evidence" value="ECO:0007669"/>
    <property type="project" value="TreeGrafter"/>
</dbReference>
<dbReference type="Gene3D" id="4.10.520.10">
    <property type="entry name" value="IHF-like DNA-binding proteins"/>
    <property type="match status" value="1"/>
</dbReference>
<dbReference type="GO" id="GO:0003677">
    <property type="term" value="F:DNA binding"/>
    <property type="evidence" value="ECO:0007669"/>
    <property type="project" value="UniProtKB-KW"/>
</dbReference>
<dbReference type="Proteomes" id="UP000035648">
    <property type="component" value="Chromosome"/>
</dbReference>
<protein>
    <submittedName>
        <fullName evidence="4">Transcriptional regulator</fullName>
    </submittedName>
</protein>
<organism evidence="4 5">
    <name type="scientific">Berkelbacteria bacterium GW2011_GWE1_39_12</name>
    <dbReference type="NCBI Taxonomy" id="1618337"/>
    <lineage>
        <taxon>Bacteria</taxon>
        <taxon>Candidatus Berkelbacteria</taxon>
    </lineage>
</organism>
<keyword evidence="2" id="KW-0238">DNA-binding</keyword>
<evidence type="ECO:0000313" key="4">
    <source>
        <dbReference type="EMBL" id="AKM82534.1"/>
    </source>
</evidence>
<dbReference type="SMART" id="SM00411">
    <property type="entry name" value="BHL"/>
    <property type="match status" value="1"/>
</dbReference>
<dbReference type="AlphaFoldDB" id="A0A0G4B3V1"/>
<gene>
    <name evidence="4" type="ORF">UT28_C0001G0752</name>
</gene>
<dbReference type="PANTHER" id="PTHR33175">
    <property type="entry name" value="DNA-BINDING PROTEIN HU"/>
    <property type="match status" value="1"/>
</dbReference>
<proteinExistence type="inferred from homology"/>
<dbReference type="PRINTS" id="PR01727">
    <property type="entry name" value="DNABINDINGHU"/>
</dbReference>
<dbReference type="InterPro" id="IPR000119">
    <property type="entry name" value="Hist_DNA-bd"/>
</dbReference>